<dbReference type="PANTHER" id="PTHR11346">
    <property type="entry name" value="GALECTIN"/>
    <property type="match status" value="1"/>
</dbReference>
<dbReference type="InterPro" id="IPR001079">
    <property type="entry name" value="Galectin_CRD"/>
</dbReference>
<organism evidence="5 6">
    <name type="scientific">Heligmosomoides polygyrus</name>
    <name type="common">Parasitic roundworm</name>
    <dbReference type="NCBI Taxonomy" id="6339"/>
    <lineage>
        <taxon>Eukaryota</taxon>
        <taxon>Metazoa</taxon>
        <taxon>Ecdysozoa</taxon>
        <taxon>Nematoda</taxon>
        <taxon>Chromadorea</taxon>
        <taxon>Rhabditida</taxon>
        <taxon>Rhabditina</taxon>
        <taxon>Rhabditomorpha</taxon>
        <taxon>Strongyloidea</taxon>
        <taxon>Heligmosomidae</taxon>
        <taxon>Heligmosomoides</taxon>
    </lineage>
</organism>
<keyword evidence="1 2" id="KW-0430">Lectin</keyword>
<dbReference type="PROSITE" id="PS51304">
    <property type="entry name" value="GALECTIN"/>
    <property type="match status" value="1"/>
</dbReference>
<dbReference type="EMBL" id="UZAH01036945">
    <property type="protein sequence ID" value="VDP47594.1"/>
    <property type="molecule type" value="Genomic_DNA"/>
</dbReference>
<dbReference type="AlphaFoldDB" id="A0A183GQ70"/>
<dbReference type="PANTHER" id="PTHR11346:SF173">
    <property type="entry name" value="GALECTIN"/>
    <property type="match status" value="1"/>
</dbReference>
<accession>A0A3P8ERF3</accession>
<dbReference type="Pfam" id="PF00337">
    <property type="entry name" value="Gal-bind_lectin"/>
    <property type="match status" value="1"/>
</dbReference>
<dbReference type="Proteomes" id="UP000050761">
    <property type="component" value="Unassembled WGS sequence"/>
</dbReference>
<name>A0A183GQ70_HELPZ</name>
<evidence type="ECO:0000256" key="1">
    <source>
        <dbReference type="ARBA" id="ARBA00022734"/>
    </source>
</evidence>
<reference evidence="6" key="2">
    <citation type="submission" date="2019-09" db="UniProtKB">
        <authorList>
            <consortium name="WormBaseParasite"/>
        </authorList>
    </citation>
    <scope>IDENTIFICATION</scope>
</reference>
<keyword evidence="5" id="KW-1185">Reference proteome</keyword>
<evidence type="ECO:0000313" key="6">
    <source>
        <dbReference type="WBParaSite" id="HPBE_0002484001-mRNA-1"/>
    </source>
</evidence>
<reference evidence="4 5" key="1">
    <citation type="submission" date="2018-11" db="EMBL/GenBank/DDBJ databases">
        <authorList>
            <consortium name="Pathogen Informatics"/>
        </authorList>
    </citation>
    <scope>NUCLEOTIDE SEQUENCE [LARGE SCALE GENOMIC DNA]</scope>
</reference>
<dbReference type="SMART" id="SM00276">
    <property type="entry name" value="GLECT"/>
    <property type="match status" value="1"/>
</dbReference>
<dbReference type="GO" id="GO:0030246">
    <property type="term" value="F:carbohydrate binding"/>
    <property type="evidence" value="ECO:0007669"/>
    <property type="project" value="UniProtKB-UniRule"/>
</dbReference>
<dbReference type="WBParaSite" id="HPBE_0002484001-mRNA-1">
    <property type="protein sequence ID" value="HPBE_0002484001-mRNA-1"/>
    <property type="gene ID" value="HPBE_0002484001"/>
</dbReference>
<dbReference type="GO" id="GO:0016936">
    <property type="term" value="F:galactoside binding"/>
    <property type="evidence" value="ECO:0007669"/>
    <property type="project" value="TreeGrafter"/>
</dbReference>
<dbReference type="OrthoDB" id="5784299at2759"/>
<sequence>MIGAGVGARSIEVYNSSNPTEIHIPGFDNGKRFRVVLVPTAEARRFQENAVVNNSTQGGRWLHEERTNLPFRHGRVYTLEFVAQFGRIQVLLNGAPFFDFAERLPGSEIQSIDIDGDVHVHSATLH</sequence>
<proteinExistence type="predicted"/>
<evidence type="ECO:0000256" key="2">
    <source>
        <dbReference type="RuleBase" id="RU102079"/>
    </source>
</evidence>
<accession>A0A183GQ70</accession>
<dbReference type="SMART" id="SM00908">
    <property type="entry name" value="Gal-bind_lectin"/>
    <property type="match status" value="1"/>
</dbReference>
<evidence type="ECO:0000313" key="4">
    <source>
        <dbReference type="EMBL" id="VDP47594.1"/>
    </source>
</evidence>
<dbReference type="InterPro" id="IPR013320">
    <property type="entry name" value="ConA-like_dom_sf"/>
</dbReference>
<protein>
    <recommendedName>
        <fullName evidence="2">Galectin</fullName>
    </recommendedName>
</protein>
<feature type="domain" description="Galectin" evidence="3">
    <location>
        <begin position="1"/>
        <end position="126"/>
    </location>
</feature>
<dbReference type="InterPro" id="IPR044156">
    <property type="entry name" value="Galectin-like"/>
</dbReference>
<evidence type="ECO:0000259" key="3">
    <source>
        <dbReference type="PROSITE" id="PS51304"/>
    </source>
</evidence>
<dbReference type="Gene3D" id="2.60.120.200">
    <property type="match status" value="1"/>
</dbReference>
<dbReference type="CDD" id="cd00070">
    <property type="entry name" value="GLECT"/>
    <property type="match status" value="1"/>
</dbReference>
<dbReference type="SUPFAM" id="SSF49899">
    <property type="entry name" value="Concanavalin A-like lectins/glucanases"/>
    <property type="match status" value="1"/>
</dbReference>
<evidence type="ECO:0000313" key="5">
    <source>
        <dbReference type="Proteomes" id="UP000050761"/>
    </source>
</evidence>
<gene>
    <name evidence="4" type="ORF">HPBE_LOCUS24839</name>
</gene>